<dbReference type="Pfam" id="PF01551">
    <property type="entry name" value="Peptidase_M23"/>
    <property type="match status" value="1"/>
</dbReference>
<dbReference type="InterPro" id="IPR016047">
    <property type="entry name" value="M23ase_b-sheet_dom"/>
</dbReference>
<keyword evidence="4" id="KW-1185">Reference proteome</keyword>
<keyword evidence="1" id="KW-0732">Signal</keyword>
<dbReference type="Proteomes" id="UP000190951">
    <property type="component" value="Chromosome"/>
</dbReference>
<accession>A0A1S8MAW1</accession>
<dbReference type="EMBL" id="CP096983">
    <property type="protein sequence ID" value="URZ11098.1"/>
    <property type="molecule type" value="Genomic_DNA"/>
</dbReference>
<dbReference type="PANTHER" id="PTHR21666:SF289">
    <property type="entry name" value="L-ALA--D-GLU ENDOPEPTIDASE"/>
    <property type="match status" value="1"/>
</dbReference>
<dbReference type="RefSeq" id="WP_077833458.1">
    <property type="nucleotide sequence ID" value="NZ_CP096983.1"/>
</dbReference>
<evidence type="ECO:0000256" key="1">
    <source>
        <dbReference type="ARBA" id="ARBA00022729"/>
    </source>
</evidence>
<dbReference type="InterPro" id="IPR050570">
    <property type="entry name" value="Cell_wall_metabolism_enzyme"/>
</dbReference>
<sequence>MGNYNSQYENYYRNLQSRGSRTNSYYGGGIKKGNFGGWIIKKLEFQLVGTLVMFILILGLRQVVTPETKSICDYIKYTLSYNYNYEETLSYIEGINLNEVEAYANNINVDSIKNQSVGYIENLRSKITGEKTFSTKIKQEYTVPLKGKVVSGFKDKDKGISGNEGINNGVDIEVLKDSDVKTVYDGTVEKVGEDKNFGKYILVDNGDGVESKYSNMDSFEVEKGDGVTKGEVLGKVKKNDEKTKSYLHFEIMYMGENQNPEDYFTFN</sequence>
<dbReference type="CDD" id="cd12797">
    <property type="entry name" value="M23_peptidase"/>
    <property type="match status" value="1"/>
</dbReference>
<feature type="domain" description="M23ase beta-sheet core" evidence="2">
    <location>
        <begin position="167"/>
        <end position="260"/>
    </location>
</feature>
<dbReference type="GO" id="GO:0004222">
    <property type="term" value="F:metalloendopeptidase activity"/>
    <property type="evidence" value="ECO:0007669"/>
    <property type="project" value="TreeGrafter"/>
</dbReference>
<evidence type="ECO:0000313" key="3">
    <source>
        <dbReference type="EMBL" id="URZ11098.1"/>
    </source>
</evidence>
<dbReference type="AlphaFoldDB" id="A0A1S8MAW1"/>
<dbReference type="PANTHER" id="PTHR21666">
    <property type="entry name" value="PEPTIDASE-RELATED"/>
    <property type="match status" value="1"/>
</dbReference>
<protein>
    <recommendedName>
        <fullName evidence="2">M23ase beta-sheet core domain-containing protein</fullName>
    </recommendedName>
</protein>
<evidence type="ECO:0000259" key="2">
    <source>
        <dbReference type="Pfam" id="PF01551"/>
    </source>
</evidence>
<evidence type="ECO:0000313" key="4">
    <source>
        <dbReference type="Proteomes" id="UP000190951"/>
    </source>
</evidence>
<dbReference type="STRING" id="84029.CROST_14910"/>
<reference evidence="3 4" key="1">
    <citation type="submission" date="2022-04" db="EMBL/GenBank/DDBJ databases">
        <title>Genome sequence of C. roseum typestrain.</title>
        <authorList>
            <person name="Poehlein A."/>
            <person name="Schoch T."/>
            <person name="Duerre P."/>
            <person name="Daniel R."/>
        </authorList>
    </citation>
    <scope>NUCLEOTIDE SEQUENCE [LARGE SCALE GENOMIC DNA]</scope>
    <source>
        <strain evidence="3 4">DSM 7320</strain>
    </source>
</reference>
<organism evidence="3 4">
    <name type="scientific">Clostridium felsineum</name>
    <dbReference type="NCBI Taxonomy" id="36839"/>
    <lineage>
        <taxon>Bacteria</taxon>
        <taxon>Bacillati</taxon>
        <taxon>Bacillota</taxon>
        <taxon>Clostridia</taxon>
        <taxon>Eubacteriales</taxon>
        <taxon>Clostridiaceae</taxon>
        <taxon>Clostridium</taxon>
    </lineage>
</organism>
<dbReference type="SUPFAM" id="SSF51261">
    <property type="entry name" value="Duplicated hybrid motif"/>
    <property type="match status" value="1"/>
</dbReference>
<dbReference type="KEGG" id="crw:CROST_018150"/>
<gene>
    <name evidence="3" type="ORF">CROST_018150</name>
</gene>
<dbReference type="Gene3D" id="2.70.70.10">
    <property type="entry name" value="Glucose Permease (Domain IIA)"/>
    <property type="match status" value="1"/>
</dbReference>
<name>A0A1S8MAW1_9CLOT</name>
<proteinExistence type="predicted"/>
<dbReference type="InterPro" id="IPR011055">
    <property type="entry name" value="Dup_hybrid_motif"/>
</dbReference>